<sequence length="323" mass="37383">MSLDMETFYNTSYNVIVPPKIITYLLTFYIISTNTPHSMRTFSRFLWNILLWDFLIHVLWLGLHPFPMMPLVCFRLDGYLASYFFSESFAHIFSAAYLTCCMNEGIAIFLSFQFRLFTSKYGSWSCSKIYVYAYCIALHMLLSSVFVWLNASWSIPVEHYPEPIEPSERRNLFCYKPRTHEFQYFLLYFAAFLVLALCGITILVVLSFREVNKNRHLAGEKTAQMQASFLRSQVLLSCVPTIFGSVPYIIITSMLHFPDTSHARIIVIICLLIASVYGPIMCTFAMILFKPYRRAVLRILKNATNAVPFSLKTKHSVIAVQKL</sequence>
<keyword evidence="1" id="KW-1133">Transmembrane helix</keyword>
<protein>
    <submittedName>
        <fullName evidence="2">Uncharacterized protein</fullName>
    </submittedName>
</protein>
<feature type="transmembrane region" description="Helical" evidence="1">
    <location>
        <begin position="229"/>
        <end position="251"/>
    </location>
</feature>
<keyword evidence="1" id="KW-0812">Transmembrane</keyword>
<feature type="transmembrane region" description="Helical" evidence="1">
    <location>
        <begin position="263"/>
        <end position="289"/>
    </location>
</feature>
<feature type="transmembrane region" description="Helical" evidence="1">
    <location>
        <begin position="12"/>
        <end position="33"/>
    </location>
</feature>
<dbReference type="Pfam" id="PF10318">
    <property type="entry name" value="7TM_GPCR_Srh"/>
    <property type="match status" value="1"/>
</dbReference>
<accession>A0AA39ISU4</accession>
<feature type="transmembrane region" description="Helical" evidence="1">
    <location>
        <begin position="185"/>
        <end position="208"/>
    </location>
</feature>
<gene>
    <name evidence="2" type="ORF">QR680_011191</name>
</gene>
<reference evidence="2" key="1">
    <citation type="submission" date="2023-06" db="EMBL/GenBank/DDBJ databases">
        <title>Genomic analysis of the entomopathogenic nematode Steinernema hermaphroditum.</title>
        <authorList>
            <person name="Schwarz E.M."/>
            <person name="Heppert J.K."/>
            <person name="Baniya A."/>
            <person name="Schwartz H.T."/>
            <person name="Tan C.-H."/>
            <person name="Antoshechkin I."/>
            <person name="Sternberg P.W."/>
            <person name="Goodrich-Blair H."/>
            <person name="Dillman A.R."/>
        </authorList>
    </citation>
    <scope>NUCLEOTIDE SEQUENCE</scope>
    <source>
        <strain evidence="2">PS9179</strain>
        <tissue evidence="2">Whole animal</tissue>
    </source>
</reference>
<evidence type="ECO:0000313" key="2">
    <source>
        <dbReference type="EMBL" id="KAK0429101.1"/>
    </source>
</evidence>
<comment type="caution">
    <text evidence="2">The sequence shown here is derived from an EMBL/GenBank/DDBJ whole genome shotgun (WGS) entry which is preliminary data.</text>
</comment>
<evidence type="ECO:0000256" key="1">
    <source>
        <dbReference type="SAM" id="Phobius"/>
    </source>
</evidence>
<dbReference type="EMBL" id="JAUCMV010000001">
    <property type="protein sequence ID" value="KAK0429101.1"/>
    <property type="molecule type" value="Genomic_DNA"/>
</dbReference>
<evidence type="ECO:0000313" key="3">
    <source>
        <dbReference type="Proteomes" id="UP001175271"/>
    </source>
</evidence>
<organism evidence="2 3">
    <name type="scientific">Steinernema hermaphroditum</name>
    <dbReference type="NCBI Taxonomy" id="289476"/>
    <lineage>
        <taxon>Eukaryota</taxon>
        <taxon>Metazoa</taxon>
        <taxon>Ecdysozoa</taxon>
        <taxon>Nematoda</taxon>
        <taxon>Chromadorea</taxon>
        <taxon>Rhabditida</taxon>
        <taxon>Tylenchina</taxon>
        <taxon>Panagrolaimomorpha</taxon>
        <taxon>Strongyloidoidea</taxon>
        <taxon>Steinernematidae</taxon>
        <taxon>Steinernema</taxon>
    </lineage>
</organism>
<keyword evidence="1" id="KW-0472">Membrane</keyword>
<dbReference type="AlphaFoldDB" id="A0AA39ISU4"/>
<proteinExistence type="predicted"/>
<feature type="transmembrane region" description="Helical" evidence="1">
    <location>
        <begin position="45"/>
        <end position="63"/>
    </location>
</feature>
<dbReference type="Proteomes" id="UP001175271">
    <property type="component" value="Unassembled WGS sequence"/>
</dbReference>
<dbReference type="InterPro" id="IPR019422">
    <property type="entry name" value="7TM_GPCR_serpentine_rcpt_Srh"/>
</dbReference>
<keyword evidence="3" id="KW-1185">Reference proteome</keyword>
<feature type="transmembrane region" description="Helical" evidence="1">
    <location>
        <begin position="131"/>
        <end position="151"/>
    </location>
</feature>
<name>A0AA39ISU4_9BILA</name>
<feature type="transmembrane region" description="Helical" evidence="1">
    <location>
        <begin position="83"/>
        <end position="110"/>
    </location>
</feature>